<dbReference type="Proteomes" id="UP000324222">
    <property type="component" value="Unassembled WGS sequence"/>
</dbReference>
<sequence length="74" mass="7881">MVKGDGDGGTAASLPLFSSVGFTPLCLTLTGILTLYRCASCMAAYWIEADNRRAVDNSEWLTVEDPWPAGRLAG</sequence>
<accession>A0A5B7HA88</accession>
<keyword evidence="1" id="KW-0812">Transmembrane</keyword>
<comment type="caution">
    <text evidence="2">The sequence shown here is derived from an EMBL/GenBank/DDBJ whole genome shotgun (WGS) entry which is preliminary data.</text>
</comment>
<organism evidence="2 3">
    <name type="scientific">Portunus trituberculatus</name>
    <name type="common">Swimming crab</name>
    <name type="synonym">Neptunus trituberculatus</name>
    <dbReference type="NCBI Taxonomy" id="210409"/>
    <lineage>
        <taxon>Eukaryota</taxon>
        <taxon>Metazoa</taxon>
        <taxon>Ecdysozoa</taxon>
        <taxon>Arthropoda</taxon>
        <taxon>Crustacea</taxon>
        <taxon>Multicrustacea</taxon>
        <taxon>Malacostraca</taxon>
        <taxon>Eumalacostraca</taxon>
        <taxon>Eucarida</taxon>
        <taxon>Decapoda</taxon>
        <taxon>Pleocyemata</taxon>
        <taxon>Brachyura</taxon>
        <taxon>Eubrachyura</taxon>
        <taxon>Portunoidea</taxon>
        <taxon>Portunidae</taxon>
        <taxon>Portuninae</taxon>
        <taxon>Portunus</taxon>
    </lineage>
</organism>
<gene>
    <name evidence="2" type="ORF">E2C01_063355</name>
</gene>
<feature type="transmembrane region" description="Helical" evidence="1">
    <location>
        <begin position="12"/>
        <end position="36"/>
    </location>
</feature>
<reference evidence="2 3" key="1">
    <citation type="submission" date="2019-05" db="EMBL/GenBank/DDBJ databases">
        <title>Another draft genome of Portunus trituberculatus and its Hox gene families provides insights of decapod evolution.</title>
        <authorList>
            <person name="Jeong J.-H."/>
            <person name="Song I."/>
            <person name="Kim S."/>
            <person name="Choi T."/>
            <person name="Kim D."/>
            <person name="Ryu S."/>
            <person name="Kim W."/>
        </authorList>
    </citation>
    <scope>NUCLEOTIDE SEQUENCE [LARGE SCALE GENOMIC DNA]</scope>
    <source>
        <tissue evidence="2">Muscle</tissue>
    </source>
</reference>
<protein>
    <submittedName>
        <fullName evidence="2">Uncharacterized protein</fullName>
    </submittedName>
</protein>
<dbReference type="AlphaFoldDB" id="A0A5B7HA88"/>
<dbReference type="EMBL" id="VSRR010028933">
    <property type="protein sequence ID" value="MPC69140.1"/>
    <property type="molecule type" value="Genomic_DNA"/>
</dbReference>
<keyword evidence="1" id="KW-0472">Membrane</keyword>
<keyword evidence="3" id="KW-1185">Reference proteome</keyword>
<evidence type="ECO:0000313" key="2">
    <source>
        <dbReference type="EMBL" id="MPC69140.1"/>
    </source>
</evidence>
<name>A0A5B7HA88_PORTR</name>
<keyword evidence="1" id="KW-1133">Transmembrane helix</keyword>
<proteinExistence type="predicted"/>
<evidence type="ECO:0000313" key="3">
    <source>
        <dbReference type="Proteomes" id="UP000324222"/>
    </source>
</evidence>
<evidence type="ECO:0000256" key="1">
    <source>
        <dbReference type="SAM" id="Phobius"/>
    </source>
</evidence>